<feature type="domain" description="Protein kinase" evidence="6">
    <location>
        <begin position="123"/>
        <end position="376"/>
    </location>
</feature>
<name>A0A8J4F4Z0_9CHLO</name>
<dbReference type="GO" id="GO:0005524">
    <property type="term" value="F:ATP binding"/>
    <property type="evidence" value="ECO:0007669"/>
    <property type="project" value="UniProtKB-KW"/>
</dbReference>
<evidence type="ECO:0000313" key="8">
    <source>
        <dbReference type="Proteomes" id="UP000747399"/>
    </source>
</evidence>
<organism evidence="7 8">
    <name type="scientific">Volvox africanus</name>
    <dbReference type="NCBI Taxonomy" id="51714"/>
    <lineage>
        <taxon>Eukaryota</taxon>
        <taxon>Viridiplantae</taxon>
        <taxon>Chlorophyta</taxon>
        <taxon>core chlorophytes</taxon>
        <taxon>Chlorophyceae</taxon>
        <taxon>CS clade</taxon>
        <taxon>Chlamydomonadales</taxon>
        <taxon>Volvocaceae</taxon>
        <taxon>Volvox</taxon>
    </lineage>
</organism>
<evidence type="ECO:0000256" key="2">
    <source>
        <dbReference type="ARBA" id="ARBA00022679"/>
    </source>
</evidence>
<sequence>MASLFRASREHRSEAIHVISRPRGQKVAQSASSTCPLGMSPPDGLACSPVDSFISSGPRTSIDSNFSDLSISSSLSELHPHFLPTPTPTPNACSLVRQPLPDEHASFLRKVLKKLRPGQPLPARKVRHLGRGGVGDVHLMELDLPDGGRLQIAQKAIVCRRYNAARHAREVAAMEIAAACPFVLRVYGSSHPGKAPYALYTEFAPLGSLHDLIERRRSAGGGPGGGRAPYFDEQEVRWLSARVLAALTHIHQLGMVHRDVSPHNIYRAASGHPLLADFDAAELVDEEGLVYGCAGRIATAAPEVRAAAYGGGSYGTKSDIWGLGVVMLEMVSDQQVSDGPRLEGCSEELRNLLLEGLLVPQHKRLDSSAAMHHPFFGGVDWQALEFEEAPPGLREEGW</sequence>
<evidence type="ECO:0000256" key="3">
    <source>
        <dbReference type="ARBA" id="ARBA00022741"/>
    </source>
</evidence>
<evidence type="ECO:0000313" key="7">
    <source>
        <dbReference type="EMBL" id="GIL56695.1"/>
    </source>
</evidence>
<dbReference type="Gene3D" id="1.10.510.10">
    <property type="entry name" value="Transferase(Phosphotransferase) domain 1"/>
    <property type="match status" value="1"/>
</dbReference>
<evidence type="ECO:0000256" key="1">
    <source>
        <dbReference type="ARBA" id="ARBA00022527"/>
    </source>
</evidence>
<dbReference type="Pfam" id="PF00069">
    <property type="entry name" value="Pkinase"/>
    <property type="match status" value="1"/>
</dbReference>
<dbReference type="Proteomes" id="UP000747399">
    <property type="component" value="Unassembled WGS sequence"/>
</dbReference>
<keyword evidence="2" id="KW-0808">Transferase</keyword>
<dbReference type="PROSITE" id="PS50011">
    <property type="entry name" value="PROTEIN_KINASE_DOM"/>
    <property type="match status" value="1"/>
</dbReference>
<dbReference type="AlphaFoldDB" id="A0A8J4F4Z0"/>
<evidence type="ECO:0000259" key="6">
    <source>
        <dbReference type="PROSITE" id="PS50011"/>
    </source>
</evidence>
<reference evidence="7" key="1">
    <citation type="journal article" date="2021" name="Proc. Natl. Acad. Sci. U.S.A.">
        <title>Three genomes in the algal genus Volvox reveal the fate of a haploid sex-determining region after a transition to homothallism.</title>
        <authorList>
            <person name="Yamamoto K."/>
            <person name="Hamaji T."/>
            <person name="Kawai-Toyooka H."/>
            <person name="Matsuzaki R."/>
            <person name="Takahashi F."/>
            <person name="Nishimura Y."/>
            <person name="Kawachi M."/>
            <person name="Noguchi H."/>
            <person name="Minakuchi Y."/>
            <person name="Umen J.G."/>
            <person name="Toyoda A."/>
            <person name="Nozaki H."/>
        </authorList>
    </citation>
    <scope>NUCLEOTIDE SEQUENCE</scope>
    <source>
        <strain evidence="7">NIES-3780</strain>
    </source>
</reference>
<keyword evidence="4" id="KW-0418">Kinase</keyword>
<gene>
    <name evidence="7" type="ORF">Vafri_12009</name>
</gene>
<evidence type="ECO:0000256" key="5">
    <source>
        <dbReference type="ARBA" id="ARBA00022840"/>
    </source>
</evidence>
<dbReference type="InterPro" id="IPR011009">
    <property type="entry name" value="Kinase-like_dom_sf"/>
</dbReference>
<accession>A0A8J4F4Z0</accession>
<proteinExistence type="predicted"/>
<keyword evidence="1" id="KW-0723">Serine/threonine-protein kinase</keyword>
<dbReference type="GO" id="GO:0004674">
    <property type="term" value="F:protein serine/threonine kinase activity"/>
    <property type="evidence" value="ECO:0007669"/>
    <property type="project" value="UniProtKB-KW"/>
</dbReference>
<keyword evidence="5" id="KW-0067">ATP-binding</keyword>
<dbReference type="InterPro" id="IPR000719">
    <property type="entry name" value="Prot_kinase_dom"/>
</dbReference>
<comment type="caution">
    <text evidence="7">The sequence shown here is derived from an EMBL/GenBank/DDBJ whole genome shotgun (WGS) entry which is preliminary data.</text>
</comment>
<dbReference type="CDD" id="cd00180">
    <property type="entry name" value="PKc"/>
    <property type="match status" value="1"/>
</dbReference>
<protein>
    <recommendedName>
        <fullName evidence="6">Protein kinase domain-containing protein</fullName>
    </recommendedName>
</protein>
<evidence type="ECO:0000256" key="4">
    <source>
        <dbReference type="ARBA" id="ARBA00022777"/>
    </source>
</evidence>
<dbReference type="SUPFAM" id="SSF56112">
    <property type="entry name" value="Protein kinase-like (PK-like)"/>
    <property type="match status" value="1"/>
</dbReference>
<keyword evidence="8" id="KW-1185">Reference proteome</keyword>
<dbReference type="EMBL" id="BNCO01000025">
    <property type="protein sequence ID" value="GIL56695.1"/>
    <property type="molecule type" value="Genomic_DNA"/>
</dbReference>
<dbReference type="PANTHER" id="PTHR24351">
    <property type="entry name" value="RIBOSOMAL PROTEIN S6 KINASE"/>
    <property type="match status" value="1"/>
</dbReference>
<keyword evidence="3" id="KW-0547">Nucleotide-binding</keyword>